<evidence type="ECO:0000313" key="2">
    <source>
        <dbReference type="EMBL" id="CCM05326.1"/>
    </source>
</evidence>
<keyword evidence="3" id="KW-1185">Reference proteome</keyword>
<sequence>MLRDGLPRERKAPLGLLTDILKKSEQCLLCRLVTSLLRRCWRLEHHSDVDLSNIQCSIYATGCGALEDPDLEEKKQCHRLRVLTSDRPQEIYNAMTAARMSMGLDIQLLEQDAQIVSRPRELHGRRMGDTVDVALVEKWLSLCEEEHGDACESVWWRGNDENLPSTVRMVDVTLMAVVRAPPNCRYVALSYVWGGPGEDYWTTMANIDARTSPAGLDGSVLPATILDSVHLVQQLQERYLWVDALCIIQDSPEDKAVQIHVMDLIYSKAAFTIFAAGGEAARARLPGLLPGTRSPDQQIEIVQGLHLALPLPSLRETLAQSIWDTRGWTFQELILSRRRLFFTKRQAYFECGKDVWCEDLIAESKTLRYSDHPMRYLGSGSFLRKPPTFPNPDHTTSYATAVGLYTRRQLSHESDIVDAITALTNAITRGYQLMGGDTGKAFRYGMQIRDLDYSLLWQPRMDWVHSRRVSDTMGSPWPSWAWAGWRGAVAYTDESQLISPTITSGTRPQPLESLITLWHMVDYNGEIVQLDVGPIRPSQITVDSEAAQLPVARYTPPKNQMHYDQLEPPPPPGTLIFLTQCAHFEILRMGDDGLQDSPNKIFHIVSHTRSPSAGVGRMILPALTPSSTILEFIVLSRCGGMIGLYDEHIYGPWYFGGILHVMAVRKAHDPRLRERVGVGVIFEGAWLESSPEETAVLLA</sequence>
<feature type="domain" description="Heterokaryon incompatibility" evidence="1">
    <location>
        <begin position="186"/>
        <end position="332"/>
    </location>
</feature>
<protein>
    <recommendedName>
        <fullName evidence="1">Heterokaryon incompatibility domain-containing protein</fullName>
    </recommendedName>
</protein>
<dbReference type="Proteomes" id="UP000006352">
    <property type="component" value="Unassembled WGS sequence"/>
</dbReference>
<dbReference type="InParanoid" id="J4IBV6"/>
<dbReference type="EMBL" id="HE797186">
    <property type="protein sequence ID" value="CCM05326.1"/>
    <property type="molecule type" value="Genomic_DNA"/>
</dbReference>
<accession>J4IBV6</accession>
<dbReference type="STRING" id="599839.J4IBV6"/>
<dbReference type="OrthoDB" id="5303367at2759"/>
<organism evidence="2 3">
    <name type="scientific">Fibroporia radiculosa</name>
    <dbReference type="NCBI Taxonomy" id="599839"/>
    <lineage>
        <taxon>Eukaryota</taxon>
        <taxon>Fungi</taxon>
        <taxon>Dikarya</taxon>
        <taxon>Basidiomycota</taxon>
        <taxon>Agaricomycotina</taxon>
        <taxon>Agaricomycetes</taxon>
        <taxon>Polyporales</taxon>
        <taxon>Fibroporiaceae</taxon>
        <taxon>Fibroporia</taxon>
    </lineage>
</organism>
<evidence type="ECO:0000313" key="3">
    <source>
        <dbReference type="Proteomes" id="UP000006352"/>
    </source>
</evidence>
<evidence type="ECO:0000259" key="1">
    <source>
        <dbReference type="Pfam" id="PF06985"/>
    </source>
</evidence>
<dbReference type="PANTHER" id="PTHR33112">
    <property type="entry name" value="DOMAIN PROTEIN, PUTATIVE-RELATED"/>
    <property type="match status" value="1"/>
</dbReference>
<name>J4IBV6_9APHY</name>
<dbReference type="HOGENOM" id="CLU_003953_5_1_1"/>
<proteinExistence type="predicted"/>
<dbReference type="PANTHER" id="PTHR33112:SF12">
    <property type="entry name" value="HETEROKARYON INCOMPATIBILITY DOMAIN-CONTAINING PROTEIN"/>
    <property type="match status" value="1"/>
</dbReference>
<dbReference type="GeneID" id="24100237"/>
<gene>
    <name evidence="2" type="ORF">FIBRA_07540</name>
</gene>
<dbReference type="AlphaFoldDB" id="J4IBV6"/>
<dbReference type="RefSeq" id="XP_012184609.1">
    <property type="nucleotide sequence ID" value="XM_012329219.1"/>
</dbReference>
<dbReference type="InterPro" id="IPR010730">
    <property type="entry name" value="HET"/>
</dbReference>
<dbReference type="Pfam" id="PF06985">
    <property type="entry name" value="HET"/>
    <property type="match status" value="1"/>
</dbReference>
<reference evidence="2 3" key="1">
    <citation type="journal article" date="2012" name="Appl. Environ. Microbiol.">
        <title>Short-read sequencing for genomic analysis of the brown rot fungus Fibroporia radiculosa.</title>
        <authorList>
            <person name="Tang J.D."/>
            <person name="Perkins A.D."/>
            <person name="Sonstegard T.S."/>
            <person name="Schroeder S.G."/>
            <person name="Burgess S.C."/>
            <person name="Diehl S.V."/>
        </authorList>
    </citation>
    <scope>NUCLEOTIDE SEQUENCE [LARGE SCALE GENOMIC DNA]</scope>
    <source>
        <strain evidence="2 3">TFFH 294</strain>
    </source>
</reference>